<dbReference type="InterPro" id="IPR008254">
    <property type="entry name" value="Flavodoxin/NO_synth"/>
</dbReference>
<name>A0A2N3PWT4_9PROT</name>
<dbReference type="OrthoDB" id="9806505at2"/>
<proteinExistence type="predicted"/>
<comment type="caution">
    <text evidence="4">The sequence shown here is derived from an EMBL/GenBank/DDBJ whole genome shotgun (WGS) entry which is preliminary data.</text>
</comment>
<evidence type="ECO:0000259" key="3">
    <source>
        <dbReference type="Pfam" id="PF12682"/>
    </source>
</evidence>
<dbReference type="Proteomes" id="UP000233293">
    <property type="component" value="Unassembled WGS sequence"/>
</dbReference>
<keyword evidence="1" id="KW-0285">Flavoprotein</keyword>
<dbReference type="InterPro" id="IPR006311">
    <property type="entry name" value="TAT_signal"/>
</dbReference>
<dbReference type="GO" id="GO:0010181">
    <property type="term" value="F:FMN binding"/>
    <property type="evidence" value="ECO:0007669"/>
    <property type="project" value="InterPro"/>
</dbReference>
<keyword evidence="5" id="KW-1185">Reference proteome</keyword>
<dbReference type="InterPro" id="IPR029039">
    <property type="entry name" value="Flavoprotein-like_sf"/>
</dbReference>
<sequence>MKKAILNTLRGPSRRKLLQVTAAGVLAGVATSNLPGRSSAFAAEKRTGKTLVAYFSRTGNTRDVANQIHQSIGGDIVEILTTHSYPSDYRATTEQAKREQESNFRPQLTTEIQNIDAYDIVFVGYPNWWSTLPMAFFSFFEKYNFDNNMLIPFCTHEGSYLGRSVSDMKALCPNSTIREGLALRGGNSGYAKTDAAHREIAEWLHKLKIAA</sequence>
<dbReference type="Pfam" id="PF12682">
    <property type="entry name" value="Flavodoxin_4"/>
    <property type="match status" value="1"/>
</dbReference>
<dbReference type="AlphaFoldDB" id="A0A2N3PWT4"/>
<accession>A0A2N3PWT4</accession>
<dbReference type="EMBL" id="PIUM01000008">
    <property type="protein sequence ID" value="PKU24873.1"/>
    <property type="molecule type" value="Genomic_DNA"/>
</dbReference>
<dbReference type="Gene3D" id="3.40.50.360">
    <property type="match status" value="1"/>
</dbReference>
<reference evidence="5" key="1">
    <citation type="submission" date="2017-12" db="EMBL/GenBank/DDBJ databases">
        <title>Draft genome sequence of Telmatospirillum siberiense 26-4b1T, an acidotolerant peatland alphaproteobacterium potentially involved in sulfur cycling.</title>
        <authorList>
            <person name="Hausmann B."/>
            <person name="Pjevac P."/>
            <person name="Schreck K."/>
            <person name="Herbold C.W."/>
            <person name="Daims H."/>
            <person name="Wagner M."/>
            <person name="Pester M."/>
            <person name="Loy A."/>
        </authorList>
    </citation>
    <scope>NUCLEOTIDE SEQUENCE [LARGE SCALE GENOMIC DNA]</scope>
    <source>
        <strain evidence="5">26-4b1</strain>
    </source>
</reference>
<dbReference type="PANTHER" id="PTHR39201">
    <property type="entry name" value="EXPORTED PROTEIN-RELATED"/>
    <property type="match status" value="1"/>
</dbReference>
<gene>
    <name evidence="4" type="ORF">CWS72_09350</name>
</gene>
<feature type="domain" description="Flavodoxin-like" evidence="3">
    <location>
        <begin position="49"/>
        <end position="187"/>
    </location>
</feature>
<dbReference type="SUPFAM" id="SSF52218">
    <property type="entry name" value="Flavoproteins"/>
    <property type="match status" value="1"/>
</dbReference>
<evidence type="ECO:0000313" key="5">
    <source>
        <dbReference type="Proteomes" id="UP000233293"/>
    </source>
</evidence>
<organism evidence="4 5">
    <name type="scientific">Telmatospirillum siberiense</name>
    <dbReference type="NCBI Taxonomy" id="382514"/>
    <lineage>
        <taxon>Bacteria</taxon>
        <taxon>Pseudomonadati</taxon>
        <taxon>Pseudomonadota</taxon>
        <taxon>Alphaproteobacteria</taxon>
        <taxon>Rhodospirillales</taxon>
        <taxon>Rhodospirillaceae</taxon>
        <taxon>Telmatospirillum</taxon>
    </lineage>
</organism>
<evidence type="ECO:0000256" key="2">
    <source>
        <dbReference type="ARBA" id="ARBA00022643"/>
    </source>
</evidence>
<keyword evidence="2" id="KW-0288">FMN</keyword>
<evidence type="ECO:0000256" key="1">
    <source>
        <dbReference type="ARBA" id="ARBA00022630"/>
    </source>
</evidence>
<dbReference type="PROSITE" id="PS51318">
    <property type="entry name" value="TAT"/>
    <property type="match status" value="1"/>
</dbReference>
<dbReference type="RefSeq" id="WP_101250416.1">
    <property type="nucleotide sequence ID" value="NZ_PIUM01000008.1"/>
</dbReference>
<protein>
    <submittedName>
        <fullName evidence="4">Flavodoxin</fullName>
    </submittedName>
</protein>
<dbReference type="PANTHER" id="PTHR39201:SF1">
    <property type="entry name" value="FLAVODOXIN-LIKE DOMAIN-CONTAINING PROTEIN"/>
    <property type="match status" value="1"/>
</dbReference>
<evidence type="ECO:0000313" key="4">
    <source>
        <dbReference type="EMBL" id="PKU24873.1"/>
    </source>
</evidence>